<evidence type="ECO:0000313" key="3">
    <source>
        <dbReference type="EMBL" id="PPQ85404.1"/>
    </source>
</evidence>
<name>A0A409X3T0_PSICY</name>
<organism evidence="3 4">
    <name type="scientific">Psilocybe cyanescens</name>
    <dbReference type="NCBI Taxonomy" id="93625"/>
    <lineage>
        <taxon>Eukaryota</taxon>
        <taxon>Fungi</taxon>
        <taxon>Dikarya</taxon>
        <taxon>Basidiomycota</taxon>
        <taxon>Agaricomycotina</taxon>
        <taxon>Agaricomycetes</taxon>
        <taxon>Agaricomycetidae</taxon>
        <taxon>Agaricales</taxon>
        <taxon>Agaricineae</taxon>
        <taxon>Strophariaceae</taxon>
        <taxon>Psilocybe</taxon>
    </lineage>
</organism>
<feature type="signal peptide" evidence="2">
    <location>
        <begin position="1"/>
        <end position="30"/>
    </location>
</feature>
<dbReference type="Proteomes" id="UP000283269">
    <property type="component" value="Unassembled WGS sequence"/>
</dbReference>
<evidence type="ECO:0000313" key="4">
    <source>
        <dbReference type="Proteomes" id="UP000283269"/>
    </source>
</evidence>
<feature type="region of interest" description="Disordered" evidence="1">
    <location>
        <begin position="354"/>
        <end position="412"/>
    </location>
</feature>
<feature type="compositionally biased region" description="Low complexity" evidence="1">
    <location>
        <begin position="65"/>
        <end position="78"/>
    </location>
</feature>
<keyword evidence="4" id="KW-1185">Reference proteome</keyword>
<proteinExistence type="predicted"/>
<comment type="caution">
    <text evidence="3">The sequence shown here is derived from an EMBL/GenBank/DDBJ whole genome shotgun (WGS) entry which is preliminary data.</text>
</comment>
<sequence>MLSLDARFTFLAVICCLSTLCLLPFASVNAAVISRNPGSFSHFPTEARSVNDATSHSQQRVLPWSSRSSEGSSNRMSSLKTGPKRVHKVHRGGHRKRSHKTIIIPTGHGKNYLLSHARRAAGTPQWVSSQQNVTNESNTTSTQSEDTGAPGAVLIQGRQTLGSLYLTSTNGLYTLNASENNETQLFMVNASSSTTRNPLDSNGSSPVYLMIPGLQDSKDYCATYNDSPNKPEPMTLQQCNNYTAPDGTSTSQTFMFNPKSNELRPTWVDGSNSTVQPASISNSSMTTDTASGPQPTSTGLSSRDDSSVNTQNVTLIWDPADKIATADVSETPEDSQDTTSSAITMTRTVTVFQTGSSSSTLTSTSGSPSATGLNVEVVGNTPNSSSVSSASSMSMMNISGSSSSSSSAAPSPSVDAAAIAANIASSASASMSSASASSVSAMASAAGVSPSASATSTADPSSSTFVAAVFQRSPWMKAETR</sequence>
<feature type="compositionally biased region" description="Polar residues" evidence="1">
    <location>
        <begin position="51"/>
        <end position="60"/>
    </location>
</feature>
<reference evidence="3 4" key="1">
    <citation type="journal article" date="2018" name="Evol. Lett.">
        <title>Horizontal gene cluster transfer increased hallucinogenic mushroom diversity.</title>
        <authorList>
            <person name="Reynolds H.T."/>
            <person name="Vijayakumar V."/>
            <person name="Gluck-Thaler E."/>
            <person name="Korotkin H.B."/>
            <person name="Matheny P.B."/>
            <person name="Slot J.C."/>
        </authorList>
    </citation>
    <scope>NUCLEOTIDE SEQUENCE [LARGE SCALE GENOMIC DNA]</scope>
    <source>
        <strain evidence="3 4">2631</strain>
    </source>
</reference>
<evidence type="ECO:0000256" key="1">
    <source>
        <dbReference type="SAM" id="MobiDB-lite"/>
    </source>
</evidence>
<feature type="compositionally biased region" description="Polar residues" evidence="1">
    <location>
        <begin position="269"/>
        <end position="307"/>
    </location>
</feature>
<dbReference type="OrthoDB" id="3362371at2759"/>
<feature type="region of interest" description="Disordered" evidence="1">
    <location>
        <begin position="47"/>
        <end position="100"/>
    </location>
</feature>
<keyword evidence="2" id="KW-0732">Signal</keyword>
<feature type="compositionally biased region" description="Low complexity" evidence="1">
    <location>
        <begin position="354"/>
        <end position="372"/>
    </location>
</feature>
<feature type="chain" id="PRO_5019388321" description="Ricin B lectin domain-containing protein" evidence="2">
    <location>
        <begin position="31"/>
        <end position="481"/>
    </location>
</feature>
<protein>
    <recommendedName>
        <fullName evidence="5">Ricin B lectin domain-containing protein</fullName>
    </recommendedName>
</protein>
<gene>
    <name evidence="3" type="ORF">CVT25_006400</name>
</gene>
<feature type="compositionally biased region" description="Basic residues" evidence="1">
    <location>
        <begin position="82"/>
        <end position="100"/>
    </location>
</feature>
<dbReference type="AlphaFoldDB" id="A0A409X3T0"/>
<dbReference type="EMBL" id="NHYD01002719">
    <property type="protein sequence ID" value="PPQ85404.1"/>
    <property type="molecule type" value="Genomic_DNA"/>
</dbReference>
<feature type="compositionally biased region" description="Low complexity" evidence="1">
    <location>
        <begin position="384"/>
        <end position="412"/>
    </location>
</feature>
<dbReference type="STRING" id="93625.A0A409X3T0"/>
<feature type="compositionally biased region" description="Low complexity" evidence="1">
    <location>
        <begin position="127"/>
        <end position="145"/>
    </location>
</feature>
<accession>A0A409X3T0</accession>
<feature type="region of interest" description="Disordered" evidence="1">
    <location>
        <begin position="123"/>
        <end position="149"/>
    </location>
</feature>
<evidence type="ECO:0000256" key="2">
    <source>
        <dbReference type="SAM" id="SignalP"/>
    </source>
</evidence>
<feature type="region of interest" description="Disordered" evidence="1">
    <location>
        <begin position="257"/>
        <end position="307"/>
    </location>
</feature>
<evidence type="ECO:0008006" key="5">
    <source>
        <dbReference type="Google" id="ProtNLM"/>
    </source>
</evidence>
<dbReference type="InParanoid" id="A0A409X3T0"/>